<feature type="domain" description="Zn(2)-C6 fungal-type" evidence="3">
    <location>
        <begin position="61"/>
        <end position="91"/>
    </location>
</feature>
<dbReference type="OrthoDB" id="10261408at2759"/>
<dbReference type="InterPro" id="IPR036864">
    <property type="entry name" value="Zn2-C6_fun-type_DNA-bd_sf"/>
</dbReference>
<organism evidence="4 5">
    <name type="scientific">Aureobasidium melanogenum</name>
    <name type="common">Aureobasidium pullulans var. melanogenum</name>
    <dbReference type="NCBI Taxonomy" id="46634"/>
    <lineage>
        <taxon>Eukaryota</taxon>
        <taxon>Fungi</taxon>
        <taxon>Dikarya</taxon>
        <taxon>Ascomycota</taxon>
        <taxon>Pezizomycotina</taxon>
        <taxon>Dothideomycetes</taxon>
        <taxon>Dothideomycetidae</taxon>
        <taxon>Dothideales</taxon>
        <taxon>Saccotheciaceae</taxon>
        <taxon>Aureobasidium</taxon>
    </lineage>
</organism>
<dbReference type="GO" id="GO:0008270">
    <property type="term" value="F:zinc ion binding"/>
    <property type="evidence" value="ECO:0007669"/>
    <property type="project" value="InterPro"/>
</dbReference>
<dbReference type="EMBL" id="JAHFXF010000849">
    <property type="protein sequence ID" value="KAG9681779.1"/>
    <property type="molecule type" value="Genomic_DNA"/>
</dbReference>
<accession>A0A9P8E7J5</accession>
<feature type="compositionally biased region" description="Basic and acidic residues" evidence="2">
    <location>
        <begin position="30"/>
        <end position="40"/>
    </location>
</feature>
<dbReference type="PANTHER" id="PTHR47256:SF1">
    <property type="entry name" value="ZN(II)2CYS6 TRANSCRIPTION FACTOR (EUROFUNG)"/>
    <property type="match status" value="1"/>
</dbReference>
<dbReference type="AlphaFoldDB" id="A0A9P8E7J5"/>
<feature type="compositionally biased region" description="Low complexity" evidence="2">
    <location>
        <begin position="1"/>
        <end position="11"/>
    </location>
</feature>
<feature type="non-terminal residue" evidence="4">
    <location>
        <position position="1"/>
    </location>
</feature>
<dbReference type="PROSITE" id="PS00463">
    <property type="entry name" value="ZN2_CY6_FUNGAL_1"/>
    <property type="match status" value="1"/>
</dbReference>
<dbReference type="CDD" id="cd00067">
    <property type="entry name" value="GAL4"/>
    <property type="match status" value="1"/>
</dbReference>
<dbReference type="PANTHER" id="PTHR47256">
    <property type="entry name" value="ZN(II)2CYS6 TRANSCRIPTION FACTOR (EUROFUNG)-RELATED"/>
    <property type="match status" value="1"/>
</dbReference>
<dbReference type="InterPro" id="IPR001138">
    <property type="entry name" value="Zn2Cys6_DnaBD"/>
</dbReference>
<dbReference type="InterPro" id="IPR053187">
    <property type="entry name" value="Notoamide_regulator"/>
</dbReference>
<dbReference type="SUPFAM" id="SSF57701">
    <property type="entry name" value="Zn2/Cys6 DNA-binding domain"/>
    <property type="match status" value="1"/>
</dbReference>
<reference evidence="4" key="1">
    <citation type="journal article" date="2021" name="J Fungi (Basel)">
        <title>Virulence traits and population genomics of the black yeast Aureobasidium melanogenum.</title>
        <authorList>
            <person name="Cernosa A."/>
            <person name="Sun X."/>
            <person name="Gostincar C."/>
            <person name="Fang C."/>
            <person name="Gunde-Cimerman N."/>
            <person name="Song Z."/>
        </authorList>
    </citation>
    <scope>NUCLEOTIDE SEQUENCE</scope>
    <source>
        <strain evidence="4">EXF-9911</strain>
    </source>
</reference>
<sequence length="157" mass="17174">MDSTSSTNSSTQGSAQFASQPFPPASTQRSQDEATAHDEVSASPTHANSQTRHRGKQTKAACIPCRKRKSKCDGVRPSCRCCISKATPCQYSVTPGVTQQQAMKNQLEAYKHVLSLLRESTMEDAEVLVKMIKSRDSLSDAVVDIQAATRQHYSRDP</sequence>
<reference evidence="4" key="2">
    <citation type="submission" date="2021-08" db="EMBL/GenBank/DDBJ databases">
        <authorList>
            <person name="Gostincar C."/>
            <person name="Sun X."/>
            <person name="Song Z."/>
            <person name="Gunde-Cimerman N."/>
        </authorList>
    </citation>
    <scope>NUCLEOTIDE SEQUENCE</scope>
    <source>
        <strain evidence="4">EXF-9911</strain>
    </source>
</reference>
<keyword evidence="1" id="KW-0539">Nucleus</keyword>
<dbReference type="GO" id="GO:0000981">
    <property type="term" value="F:DNA-binding transcription factor activity, RNA polymerase II-specific"/>
    <property type="evidence" value="ECO:0007669"/>
    <property type="project" value="InterPro"/>
</dbReference>
<dbReference type="SMART" id="SM00066">
    <property type="entry name" value="GAL4"/>
    <property type="match status" value="1"/>
</dbReference>
<dbReference type="Pfam" id="PF00172">
    <property type="entry name" value="Zn_clus"/>
    <property type="match status" value="1"/>
</dbReference>
<dbReference type="Gene3D" id="4.10.240.10">
    <property type="entry name" value="Zn(2)-C6 fungal-type DNA-binding domain"/>
    <property type="match status" value="1"/>
</dbReference>
<comment type="caution">
    <text evidence="4">The sequence shown here is derived from an EMBL/GenBank/DDBJ whole genome shotgun (WGS) entry which is preliminary data.</text>
</comment>
<evidence type="ECO:0000256" key="1">
    <source>
        <dbReference type="ARBA" id="ARBA00023242"/>
    </source>
</evidence>
<dbReference type="PROSITE" id="PS50096">
    <property type="entry name" value="IQ"/>
    <property type="match status" value="1"/>
</dbReference>
<evidence type="ECO:0000256" key="2">
    <source>
        <dbReference type="SAM" id="MobiDB-lite"/>
    </source>
</evidence>
<evidence type="ECO:0000313" key="5">
    <source>
        <dbReference type="Proteomes" id="UP000779574"/>
    </source>
</evidence>
<evidence type="ECO:0000313" key="4">
    <source>
        <dbReference type="EMBL" id="KAG9681779.1"/>
    </source>
</evidence>
<name>A0A9P8E7J5_AURME</name>
<gene>
    <name evidence="4" type="ORF">KCU76_g14261</name>
</gene>
<evidence type="ECO:0000259" key="3">
    <source>
        <dbReference type="PROSITE" id="PS50048"/>
    </source>
</evidence>
<feature type="compositionally biased region" description="Polar residues" evidence="2">
    <location>
        <begin position="12"/>
        <end position="29"/>
    </location>
</feature>
<dbReference type="PROSITE" id="PS50048">
    <property type="entry name" value="ZN2_CY6_FUNGAL_2"/>
    <property type="match status" value="1"/>
</dbReference>
<proteinExistence type="predicted"/>
<dbReference type="Proteomes" id="UP000779574">
    <property type="component" value="Unassembled WGS sequence"/>
</dbReference>
<feature type="region of interest" description="Disordered" evidence="2">
    <location>
        <begin position="1"/>
        <end position="61"/>
    </location>
</feature>
<protein>
    <recommendedName>
        <fullName evidence="3">Zn(2)-C6 fungal-type domain-containing protein</fullName>
    </recommendedName>
</protein>